<feature type="domain" description="Terminase large subunit-like endonuclease" evidence="2">
    <location>
        <begin position="253"/>
        <end position="521"/>
    </location>
</feature>
<dbReference type="Pfam" id="PF03354">
    <property type="entry name" value="TerL_ATPase"/>
    <property type="match status" value="1"/>
</dbReference>
<evidence type="ECO:0000313" key="3">
    <source>
        <dbReference type="EMBL" id="MDT1973784.1"/>
    </source>
</evidence>
<dbReference type="InterPro" id="IPR005021">
    <property type="entry name" value="Terminase_largesu-like"/>
</dbReference>
<reference evidence="3" key="1">
    <citation type="submission" date="2022-04" db="EMBL/GenBank/DDBJ databases">
        <title>Draft genome sequences of lactic acid bacteria (LAB) strains involved in meat spoilage.</title>
        <authorList>
            <person name="Palevich N."/>
        </authorList>
    </citation>
    <scope>NUCLEOTIDE SEQUENCE</scope>
    <source>
        <strain evidence="3">9-14</strain>
    </source>
</reference>
<protein>
    <submittedName>
        <fullName evidence="3">Terminase large subunit</fullName>
    </submittedName>
</protein>
<sequence length="542" mass="63226">MKNIKKITPHITEWLELVKTGKFVACKEQLELMEFVEKRIYDDDIVIREDLIDKAIERSETYFFKLYPFQRFFTSFVYGVYKADGSLLYDEYLFLAGRGTGKNGLLSTIIFNLPDINNIPKYNIDIVATSEQQAMTSFDEVYDVIDMKEKLKKFWRHTKKVIQHKKLRAKIKYHTSNARTKDGLRPGAVIFDEIHEFENDELINVFTSALGKVDFARIFYLTTDGYIRGGFLDELKKLVKEIFAGEVEGLNILPFIFKLDDPEEVHNPLMWLKAIPMLEYDPVLLRQVTKEYKKALNSPSKMIEFLTKRMNIPTQDAFAAVAEWDDILATDQEIPDLTGWQCVGAVDYADVRDFVAVGLLFRKGDKRYWLHHSFICHRSLKLTKFKFDIDRAVKEGYCEIVQDDMVLPETVANWFVEKNKTYRILKVAADDWRLSVLKDKFIEKGIPLEKVRSGPLSHGKLAPLVDSLFAMHNIVFGKDFMMRWYTNNVFVKFDSKGNKTYEKIEPKTRKTDGFMALVHALLIEPEYKAPAKFNRKLKTRTY</sequence>
<dbReference type="Gene3D" id="3.40.50.300">
    <property type="entry name" value="P-loop containing nucleotide triphosphate hydrolases"/>
    <property type="match status" value="1"/>
</dbReference>
<gene>
    <name evidence="3" type="ORF">MX635_05165</name>
</gene>
<dbReference type="InterPro" id="IPR046461">
    <property type="entry name" value="TerL_ATPase"/>
</dbReference>
<dbReference type="PANTHER" id="PTHR41287">
    <property type="match status" value="1"/>
</dbReference>
<name>A0AAW8R7V3_CARDV</name>
<dbReference type="InterPro" id="IPR027417">
    <property type="entry name" value="P-loop_NTPase"/>
</dbReference>
<dbReference type="InterPro" id="IPR046462">
    <property type="entry name" value="TerL_nuclease"/>
</dbReference>
<dbReference type="RefSeq" id="WP_311780218.1">
    <property type="nucleotide sequence ID" value="NZ_JALRMQ010000001.1"/>
</dbReference>
<dbReference type="GO" id="GO:0004519">
    <property type="term" value="F:endonuclease activity"/>
    <property type="evidence" value="ECO:0007669"/>
    <property type="project" value="InterPro"/>
</dbReference>
<evidence type="ECO:0000259" key="2">
    <source>
        <dbReference type="Pfam" id="PF20441"/>
    </source>
</evidence>
<evidence type="ECO:0000259" key="1">
    <source>
        <dbReference type="Pfam" id="PF03354"/>
    </source>
</evidence>
<evidence type="ECO:0000313" key="4">
    <source>
        <dbReference type="Proteomes" id="UP001249945"/>
    </source>
</evidence>
<dbReference type="EMBL" id="JALRMR010000004">
    <property type="protein sequence ID" value="MDT1973784.1"/>
    <property type="molecule type" value="Genomic_DNA"/>
</dbReference>
<dbReference type="AlphaFoldDB" id="A0AAW8R7V3"/>
<organism evidence="3 4">
    <name type="scientific">Carnobacterium divergens</name>
    <name type="common">Lactobacillus divergens</name>
    <dbReference type="NCBI Taxonomy" id="2748"/>
    <lineage>
        <taxon>Bacteria</taxon>
        <taxon>Bacillati</taxon>
        <taxon>Bacillota</taxon>
        <taxon>Bacilli</taxon>
        <taxon>Lactobacillales</taxon>
        <taxon>Carnobacteriaceae</taxon>
        <taxon>Carnobacterium</taxon>
    </lineage>
</organism>
<feature type="domain" description="Terminase large subunit-like ATPase" evidence="1">
    <location>
        <begin position="68"/>
        <end position="241"/>
    </location>
</feature>
<dbReference type="Pfam" id="PF20441">
    <property type="entry name" value="TerL_nuclease"/>
    <property type="match status" value="1"/>
</dbReference>
<accession>A0AAW8R7V3</accession>
<comment type="caution">
    <text evidence="3">The sequence shown here is derived from an EMBL/GenBank/DDBJ whole genome shotgun (WGS) entry which is preliminary data.</text>
</comment>
<dbReference type="PANTHER" id="PTHR41287:SF1">
    <property type="entry name" value="PROTEIN YMFN"/>
    <property type="match status" value="1"/>
</dbReference>
<dbReference type="Proteomes" id="UP001249945">
    <property type="component" value="Unassembled WGS sequence"/>
</dbReference>
<proteinExistence type="predicted"/>